<comment type="caution">
    <text evidence="3">The sequence shown here is derived from an EMBL/GenBank/DDBJ whole genome shotgun (WGS) entry which is preliminary data.</text>
</comment>
<dbReference type="InterPro" id="IPR005580">
    <property type="entry name" value="DbpA/CsdA_RNA-bd_dom"/>
</dbReference>
<evidence type="ECO:0000259" key="2">
    <source>
        <dbReference type="Pfam" id="PF03880"/>
    </source>
</evidence>
<feature type="domain" description="DEAD box helicase DbpA/CsdA RNA-binding" evidence="2">
    <location>
        <begin position="2"/>
        <end position="39"/>
    </location>
</feature>
<feature type="region of interest" description="Disordered" evidence="1">
    <location>
        <begin position="45"/>
        <end position="71"/>
    </location>
</feature>
<organism evidence="3">
    <name type="scientific">bioreactor metagenome</name>
    <dbReference type="NCBI Taxonomy" id="1076179"/>
    <lineage>
        <taxon>unclassified sequences</taxon>
        <taxon>metagenomes</taxon>
        <taxon>ecological metagenomes</taxon>
    </lineage>
</organism>
<evidence type="ECO:0000313" key="3">
    <source>
        <dbReference type="EMBL" id="MPN35629.1"/>
    </source>
</evidence>
<accession>A0A645HBX8</accession>
<dbReference type="InterPro" id="IPR012677">
    <property type="entry name" value="Nucleotide-bd_a/b_plait_sf"/>
</dbReference>
<evidence type="ECO:0000256" key="1">
    <source>
        <dbReference type="SAM" id="MobiDB-lite"/>
    </source>
</evidence>
<reference evidence="3" key="1">
    <citation type="submission" date="2019-08" db="EMBL/GenBank/DDBJ databases">
        <authorList>
            <person name="Kucharzyk K."/>
            <person name="Murdoch R.W."/>
            <person name="Higgins S."/>
            <person name="Loffler F."/>
        </authorList>
    </citation>
    <scope>NUCLEOTIDE SEQUENCE</scope>
</reference>
<feature type="compositionally biased region" description="Basic residues" evidence="1">
    <location>
        <begin position="48"/>
        <end position="71"/>
    </location>
</feature>
<gene>
    <name evidence="3" type="ORF">SDC9_183127</name>
</gene>
<name>A0A645HBX8_9ZZZZ</name>
<dbReference type="Pfam" id="PF03880">
    <property type="entry name" value="DbpA"/>
    <property type="match status" value="1"/>
</dbReference>
<dbReference type="Gene3D" id="3.30.70.330">
    <property type="match status" value="1"/>
</dbReference>
<protein>
    <recommendedName>
        <fullName evidence="2">DEAD box helicase DbpA/CsdA RNA-binding domain-containing protein</fullName>
    </recommendedName>
</protein>
<proteinExistence type="predicted"/>
<sequence>MGKVQISESFSTVQVPADLLEEVMRAMRGCKICGKPVHVMPVPEQQVRKKPVHHAAAKPRAKKAKHRTYGA</sequence>
<dbReference type="EMBL" id="VSSQ01089343">
    <property type="protein sequence ID" value="MPN35629.1"/>
    <property type="molecule type" value="Genomic_DNA"/>
</dbReference>
<dbReference type="AlphaFoldDB" id="A0A645HBX8"/>